<gene>
    <name evidence="1" type="ORF">A2310_08135</name>
</gene>
<proteinExistence type="predicted"/>
<dbReference type="EMBL" id="MEUB01000010">
    <property type="protein sequence ID" value="OGC24281.1"/>
    <property type="molecule type" value="Genomic_DNA"/>
</dbReference>
<organism evidence="1 2">
    <name type="scientific">candidate division WOR-1 bacterium RIFOXYB2_FULL_37_13</name>
    <dbReference type="NCBI Taxonomy" id="1802579"/>
    <lineage>
        <taxon>Bacteria</taxon>
        <taxon>Bacillati</taxon>
        <taxon>Saganbacteria</taxon>
    </lineage>
</organism>
<protein>
    <submittedName>
        <fullName evidence="1">Uncharacterized protein</fullName>
    </submittedName>
</protein>
<evidence type="ECO:0000313" key="1">
    <source>
        <dbReference type="EMBL" id="OGC24281.1"/>
    </source>
</evidence>
<reference evidence="1 2" key="1">
    <citation type="journal article" date="2016" name="Nat. Commun.">
        <title>Thousands of microbial genomes shed light on interconnected biogeochemical processes in an aquifer system.</title>
        <authorList>
            <person name="Anantharaman K."/>
            <person name="Brown C.T."/>
            <person name="Hug L.A."/>
            <person name="Sharon I."/>
            <person name="Castelle C.J."/>
            <person name="Probst A.J."/>
            <person name="Thomas B.C."/>
            <person name="Singh A."/>
            <person name="Wilkins M.J."/>
            <person name="Karaoz U."/>
            <person name="Brodie E.L."/>
            <person name="Williams K.H."/>
            <person name="Hubbard S.S."/>
            <person name="Banfield J.F."/>
        </authorList>
    </citation>
    <scope>NUCLEOTIDE SEQUENCE [LARGE SCALE GENOMIC DNA]</scope>
</reference>
<accession>A0A1F4SV17</accession>
<dbReference type="Proteomes" id="UP000178417">
    <property type="component" value="Unassembled WGS sequence"/>
</dbReference>
<dbReference type="AlphaFoldDB" id="A0A1F4SV17"/>
<sequence>MIRDIATALFSWLGLATQKEFQIKYVYLSDPEKHIEGKIFAPKPYFSASEKVHPKWLNFSN</sequence>
<evidence type="ECO:0000313" key="2">
    <source>
        <dbReference type="Proteomes" id="UP000178417"/>
    </source>
</evidence>
<name>A0A1F4SV17_UNCSA</name>
<comment type="caution">
    <text evidence="1">The sequence shown here is derived from an EMBL/GenBank/DDBJ whole genome shotgun (WGS) entry which is preliminary data.</text>
</comment>